<accession>A0AAE1ABX9</accession>
<dbReference type="PANTHER" id="PTHR10773">
    <property type="entry name" value="DNA-DIRECTED RNA POLYMERASES I, II, AND III SUBUNIT RPABC2"/>
    <property type="match status" value="1"/>
</dbReference>
<gene>
    <name evidence="2" type="ORF">RRG08_032215</name>
</gene>
<protein>
    <submittedName>
        <fullName evidence="2">Uncharacterized protein</fullName>
    </submittedName>
</protein>
<comment type="caution">
    <text evidence="2">The sequence shown here is derived from an EMBL/GenBank/DDBJ whole genome shotgun (WGS) entry which is preliminary data.</text>
</comment>
<reference evidence="2" key="1">
    <citation type="journal article" date="2023" name="G3 (Bethesda)">
        <title>A reference genome for the long-term kleptoplast-retaining sea slug Elysia crispata morphotype clarki.</title>
        <authorList>
            <person name="Eastman K.E."/>
            <person name="Pendleton A.L."/>
            <person name="Shaikh M.A."/>
            <person name="Suttiyut T."/>
            <person name="Ogas R."/>
            <person name="Tomko P."/>
            <person name="Gavelis G."/>
            <person name="Widhalm J.R."/>
            <person name="Wisecaver J.H."/>
        </authorList>
    </citation>
    <scope>NUCLEOTIDE SEQUENCE</scope>
    <source>
        <strain evidence="2">ECLA1</strain>
    </source>
</reference>
<feature type="region of interest" description="Disordered" evidence="1">
    <location>
        <begin position="463"/>
        <end position="482"/>
    </location>
</feature>
<proteinExistence type="predicted"/>
<feature type="compositionally biased region" description="Basic and acidic residues" evidence="1">
    <location>
        <begin position="340"/>
        <end position="357"/>
    </location>
</feature>
<name>A0AAE1ABX9_9GAST</name>
<organism evidence="2 3">
    <name type="scientific">Elysia crispata</name>
    <name type="common">lettuce slug</name>
    <dbReference type="NCBI Taxonomy" id="231223"/>
    <lineage>
        <taxon>Eukaryota</taxon>
        <taxon>Metazoa</taxon>
        <taxon>Spiralia</taxon>
        <taxon>Lophotrochozoa</taxon>
        <taxon>Mollusca</taxon>
        <taxon>Gastropoda</taxon>
        <taxon>Heterobranchia</taxon>
        <taxon>Euthyneura</taxon>
        <taxon>Panpulmonata</taxon>
        <taxon>Sacoglossa</taxon>
        <taxon>Placobranchoidea</taxon>
        <taxon>Plakobranchidae</taxon>
        <taxon>Elysia</taxon>
    </lineage>
</organism>
<dbReference type="PANTHER" id="PTHR10773:SF19">
    <property type="match status" value="1"/>
</dbReference>
<keyword evidence="3" id="KW-1185">Reference proteome</keyword>
<dbReference type="EMBL" id="JAWDGP010002216">
    <property type="protein sequence ID" value="KAK3784762.1"/>
    <property type="molecule type" value="Genomic_DNA"/>
</dbReference>
<dbReference type="AlphaFoldDB" id="A0AAE1ABX9"/>
<sequence length="482" mass="54436">MNDTQAFAMLMNLMDGSQSQDSDDCDYGIFAHENEVVTPEETALSSPPRDTAMGDTTQLEYLPVRVIVNSPVDYLKKGRHGYFRSPLSIDRIDGPVAISRHMWELHYYCVHDVALTLTDSHGDDIEDQDSEQAQEVQLTCQTEENRGALLTVARDAEPTDIIADQNDEPDVFLFEQLIFSRARHLNQGPPEEQSHATDENLMMLTACKLLNKHQRRRLLQRICMDQNEGNEKSQANLSVDGFLAVGTLTWGFSQHASGCSDVGNDDDDDDVHGKTYKPSVSSESDTDVEENHDRESVNEEMEIATPKTMATNQESIKLSSPSKRRRKKPDTWKKNVTKKLRLEGRQYNTKKDQEERSLGPPRTSSFCYRSKLRGCTTLDQAERKSILNSFWKMGSWTERQTFVLCSVETIAKKQKKSGPRSRRHCSLSYLLKKGDGSKVTVCKESFCNTLGLSKRTVGSWIGLPNKQPSVGEDDVPKRNVKS</sequence>
<evidence type="ECO:0000313" key="3">
    <source>
        <dbReference type="Proteomes" id="UP001283361"/>
    </source>
</evidence>
<feature type="compositionally biased region" description="Polar residues" evidence="1">
    <location>
        <begin position="308"/>
        <end position="318"/>
    </location>
</feature>
<evidence type="ECO:0000313" key="2">
    <source>
        <dbReference type="EMBL" id="KAK3784762.1"/>
    </source>
</evidence>
<dbReference type="Proteomes" id="UP001283361">
    <property type="component" value="Unassembled WGS sequence"/>
</dbReference>
<evidence type="ECO:0000256" key="1">
    <source>
        <dbReference type="SAM" id="MobiDB-lite"/>
    </source>
</evidence>
<feature type="region of interest" description="Disordered" evidence="1">
    <location>
        <begin position="261"/>
        <end position="362"/>
    </location>
</feature>